<evidence type="ECO:0000313" key="2">
    <source>
        <dbReference type="EMBL" id="TDE93954.1"/>
    </source>
</evidence>
<dbReference type="InterPro" id="IPR043519">
    <property type="entry name" value="NT_sf"/>
</dbReference>
<dbReference type="RefSeq" id="WP_133107680.1">
    <property type="nucleotide sequence ID" value="NZ_SMNA01000005.1"/>
</dbReference>
<comment type="caution">
    <text evidence="2">The sequence shown here is derived from an EMBL/GenBank/DDBJ whole genome shotgun (WGS) entry which is preliminary data.</text>
</comment>
<dbReference type="CDD" id="cd05403">
    <property type="entry name" value="NT_KNTase_like"/>
    <property type="match status" value="1"/>
</dbReference>
<dbReference type="InterPro" id="IPR002934">
    <property type="entry name" value="Polymerase_NTP_transf_dom"/>
</dbReference>
<gene>
    <name evidence="2" type="ORF">EXU48_10850</name>
</gene>
<feature type="domain" description="Polymerase nucleotidyl transferase" evidence="1">
    <location>
        <begin position="10"/>
        <end position="73"/>
    </location>
</feature>
<dbReference type="SUPFAM" id="SSF81301">
    <property type="entry name" value="Nucleotidyltransferase"/>
    <property type="match status" value="1"/>
</dbReference>
<dbReference type="Gene3D" id="3.30.460.10">
    <property type="entry name" value="Beta Polymerase, domain 2"/>
    <property type="match status" value="1"/>
</dbReference>
<evidence type="ECO:0000259" key="1">
    <source>
        <dbReference type="Pfam" id="PF01909"/>
    </source>
</evidence>
<dbReference type="Proteomes" id="UP000504882">
    <property type="component" value="Unassembled WGS sequence"/>
</dbReference>
<evidence type="ECO:0000313" key="3">
    <source>
        <dbReference type="Proteomes" id="UP000504882"/>
    </source>
</evidence>
<keyword evidence="3" id="KW-1185">Reference proteome</keyword>
<reference evidence="2 3" key="1">
    <citation type="submission" date="2019-03" db="EMBL/GenBank/DDBJ databases">
        <title>Genomic features of bacteria from cold environments.</title>
        <authorList>
            <person name="Shen L."/>
        </authorList>
    </citation>
    <scope>NUCLEOTIDE SEQUENCE [LARGE SCALE GENOMIC DNA]</scope>
    <source>
        <strain evidence="3">T3246-1</strain>
    </source>
</reference>
<proteinExistence type="predicted"/>
<organism evidence="2 3">
    <name type="scientific">Occultella glacieicola</name>
    <dbReference type="NCBI Taxonomy" id="2518684"/>
    <lineage>
        <taxon>Bacteria</taxon>
        <taxon>Bacillati</taxon>
        <taxon>Actinomycetota</taxon>
        <taxon>Actinomycetes</taxon>
        <taxon>Micrococcales</taxon>
        <taxon>Ruaniaceae</taxon>
        <taxon>Occultella</taxon>
    </lineage>
</organism>
<dbReference type="Pfam" id="PF01909">
    <property type="entry name" value="NTP_transf_2"/>
    <property type="match status" value="1"/>
</dbReference>
<accession>A0ABY2E2W3</accession>
<dbReference type="EMBL" id="SMNA01000005">
    <property type="protein sequence ID" value="TDE93954.1"/>
    <property type="molecule type" value="Genomic_DNA"/>
</dbReference>
<name>A0ABY2E2W3_9MICO</name>
<protein>
    <submittedName>
        <fullName evidence="2">Nucleotidyltransferase domain-containing protein</fullName>
    </submittedName>
</protein>
<sequence>MALDDPRLRTIATELVAVPGVIGVLLGGSRARGEHRADSDVDLGLYYRGSRARVDIASLRDLAGRLSGREIDVTEHGGWGPWVDGGGWLDLDGVAVDWIYRDLDRVEDCWAGAVAGRHAFHVQAGHPLGVPELAYPGEVALGRVLADPTGVLTELRERYRRYPPALTRAVVAGLWEAGFILGGARKGASRGDATYVAGCLFRALGLCAHALHAHAGRWLVNEKGAIEAAGRLPGAPPDFATRAHHLFGEVGPRGLAAAIDRAEVLLAQVRDAVGPAATGDADTVSR</sequence>